<dbReference type="InterPro" id="IPR018359">
    <property type="entry name" value="Bromodomain_CS"/>
</dbReference>
<evidence type="ECO:0000313" key="17">
    <source>
        <dbReference type="EMBL" id="KAK0419853.1"/>
    </source>
</evidence>
<comment type="subcellular location">
    <subcellularLocation>
        <location evidence="1">Nucleus</location>
    </subcellularLocation>
</comment>
<dbReference type="Pfam" id="PF00628">
    <property type="entry name" value="PHD"/>
    <property type="match status" value="1"/>
</dbReference>
<dbReference type="Pfam" id="PF00439">
    <property type="entry name" value="Bromodomain"/>
    <property type="match status" value="1"/>
</dbReference>
<dbReference type="SMART" id="SM00297">
    <property type="entry name" value="BROMO"/>
    <property type="match status" value="1"/>
</dbReference>
<proteinExistence type="predicted"/>
<feature type="domain" description="Bromo" evidence="14">
    <location>
        <begin position="960"/>
        <end position="1030"/>
    </location>
</feature>
<sequence>MDDANRALAALLAAQVDAQRRPKAPTAPDSAASAWMNLLLWQQNVLLLHNLQNLQSQAGTGATAARPNERSAPSSIEEGSPQPGTSQGNTDAVAQFWARLAAQFTPNGSNGHGPPERDISKWQKRRSNGGHNDVKVKHRRPNGAVLLTEIDRSTIETDTAHSDIFGDHLEYGHAEEGEHRRHSQLSQDDLDLDEGVTNKMPHFDRLENLTLGGPAFGHLLAVSEFLENFSTVLKIDKEDVPSLNDLVLGIQGSIAHFPKFMKLVKILLKLVLEYPGLPSGVEGRSPFGQPLRETGLTAGNYSYYLRIFLASRSKTGRELSKCLLRRDFGELSVEEKAATMAFMCDELLSCKNILVEIDRNMEESIRWKGEKSLREGKIRALKGYEARKGTCSTEQSGTSTPSSGATDSPSTSALHRTPVPGVVLCDLLTEEEKKATKEHIERFGRECEELQKRIDDASCKVRIVPLGEDRYRRLYWRIPRVQSILVEASESASASTSGFVCPDVIGCVEDLVESVVAGEAKDPRRPTNAYRRGWWTISSGSQLENLRGCLHERGIREKALSKAIEEEYEHLKALCREDYGRAAPPVFFEAMEEGISPLDQLVLSLAAVERTIDDLGERICEANFQTPEWRFAIPEDPILPVDNEETEEDDDDSSVSSWESHTALVKQTSITTFSEYEDVLERVKTKLILFEKHIERRYLDNHFDSSWLWTEEEMVKAIVSQFIKQNPERSDFKAKKHAKTTRNEQDGQQSDVRQWRETLTAAKVPSEIALAVPKLQRSILWEKSIMKVCCQICRKSENDHQLLLCDVCELGFHMYCFKPVIRLPEASWFCPLCVARTTDEPCCLVCQRVAHPSEKQPVATCKQCLYTFHAKCADSPELKDCAMHKEWLCNGCKPPIPIPEPPPKAEIKVEQVDASTEKRGKRPKKTKTTEKTEKATRIKDIDLPPDVLKKMMTALLGEIMQREESALFRHPVSKSKYPNYYEVVKHPMDLATIRRTIKEKKYTTADRFLKDLKLLYDNCRLYNEDDSEATQSITALRQFWTRRWRQMRSEFAKTRT</sequence>
<evidence type="ECO:0000256" key="8">
    <source>
        <dbReference type="ARBA" id="ARBA00023163"/>
    </source>
</evidence>
<evidence type="ECO:0000259" key="14">
    <source>
        <dbReference type="PROSITE" id="PS50014"/>
    </source>
</evidence>
<evidence type="ECO:0000256" key="10">
    <source>
        <dbReference type="PROSITE-ProRule" id="PRU00035"/>
    </source>
</evidence>
<name>A0AA39M3Y3_9BILA</name>
<comment type="caution">
    <text evidence="17">The sequence shown here is derived from an EMBL/GenBank/DDBJ whole genome shotgun (WGS) entry which is preliminary data.</text>
</comment>
<feature type="coiled-coil region" evidence="12">
    <location>
        <begin position="433"/>
        <end position="460"/>
    </location>
</feature>
<dbReference type="AlphaFoldDB" id="A0AA39M3Y3"/>
<evidence type="ECO:0000256" key="12">
    <source>
        <dbReference type="SAM" id="Coils"/>
    </source>
</evidence>
<feature type="domain" description="PHD-type" evidence="15">
    <location>
        <begin position="787"/>
        <end position="836"/>
    </location>
</feature>
<feature type="domain" description="PHD-type" evidence="15">
    <location>
        <begin position="840"/>
        <end position="895"/>
    </location>
</feature>
<dbReference type="PANTHER" id="PTHR45915">
    <property type="entry name" value="TRANSCRIPTION INTERMEDIARY FACTOR"/>
    <property type="match status" value="1"/>
</dbReference>
<feature type="region of interest" description="Disordered" evidence="13">
    <location>
        <begin position="389"/>
        <end position="417"/>
    </location>
</feature>
<keyword evidence="9" id="KW-0539">Nucleus</keyword>
<evidence type="ECO:0000256" key="11">
    <source>
        <dbReference type="PROSITE-ProRule" id="PRU00146"/>
    </source>
</evidence>
<organism evidence="17 18">
    <name type="scientific">Steinernema hermaphroditum</name>
    <dbReference type="NCBI Taxonomy" id="289476"/>
    <lineage>
        <taxon>Eukaryota</taxon>
        <taxon>Metazoa</taxon>
        <taxon>Ecdysozoa</taxon>
        <taxon>Nematoda</taxon>
        <taxon>Chromadorea</taxon>
        <taxon>Rhabditida</taxon>
        <taxon>Tylenchina</taxon>
        <taxon>Panagrolaimomorpha</taxon>
        <taxon>Strongyloidoidea</taxon>
        <taxon>Steinernematidae</taxon>
        <taxon>Steinernema</taxon>
    </lineage>
</organism>
<keyword evidence="2" id="KW-0479">Metal-binding</keyword>
<dbReference type="InterPro" id="IPR011011">
    <property type="entry name" value="Znf_FYVE_PHD"/>
</dbReference>
<dbReference type="CDD" id="cd04369">
    <property type="entry name" value="Bromodomain"/>
    <property type="match status" value="1"/>
</dbReference>
<dbReference type="SUPFAM" id="SSF57903">
    <property type="entry name" value="FYVE/PHD zinc finger"/>
    <property type="match status" value="2"/>
</dbReference>
<keyword evidence="7 10" id="KW-0103">Bromodomain</keyword>
<evidence type="ECO:0000256" key="5">
    <source>
        <dbReference type="ARBA" id="ARBA00023015"/>
    </source>
</evidence>
<dbReference type="InterPro" id="IPR013083">
    <property type="entry name" value="Znf_RING/FYVE/PHD"/>
</dbReference>
<evidence type="ECO:0000256" key="3">
    <source>
        <dbReference type="ARBA" id="ARBA00022771"/>
    </source>
</evidence>
<dbReference type="SMART" id="SM00249">
    <property type="entry name" value="PHD"/>
    <property type="match status" value="2"/>
</dbReference>
<evidence type="ECO:0000256" key="6">
    <source>
        <dbReference type="ARBA" id="ARBA00023054"/>
    </source>
</evidence>
<dbReference type="Proteomes" id="UP001175271">
    <property type="component" value="Unassembled WGS sequence"/>
</dbReference>
<evidence type="ECO:0000313" key="18">
    <source>
        <dbReference type="Proteomes" id="UP001175271"/>
    </source>
</evidence>
<feature type="region of interest" description="Disordered" evidence="13">
    <location>
        <begin position="730"/>
        <end position="751"/>
    </location>
</feature>
<evidence type="ECO:0000256" key="7">
    <source>
        <dbReference type="ARBA" id="ARBA00023117"/>
    </source>
</evidence>
<dbReference type="Gene3D" id="1.20.920.10">
    <property type="entry name" value="Bromodomain-like"/>
    <property type="match status" value="1"/>
</dbReference>
<evidence type="ECO:0000256" key="4">
    <source>
        <dbReference type="ARBA" id="ARBA00022833"/>
    </source>
</evidence>
<dbReference type="GO" id="GO:0000785">
    <property type="term" value="C:chromatin"/>
    <property type="evidence" value="ECO:0007669"/>
    <property type="project" value="TreeGrafter"/>
</dbReference>
<keyword evidence="3 11" id="KW-0863">Zinc-finger</keyword>
<feature type="compositionally biased region" description="Polar residues" evidence="13">
    <location>
        <begin position="390"/>
        <end position="414"/>
    </location>
</feature>
<dbReference type="InterPro" id="IPR028942">
    <property type="entry name" value="WHIM1_dom"/>
</dbReference>
<keyword evidence="5" id="KW-0805">Transcription regulation</keyword>
<feature type="region of interest" description="Disordered" evidence="13">
    <location>
        <begin position="58"/>
        <end position="89"/>
    </location>
</feature>
<feature type="region of interest" description="Disordered" evidence="13">
    <location>
        <begin position="104"/>
        <end position="136"/>
    </location>
</feature>
<dbReference type="GO" id="GO:0008270">
    <property type="term" value="F:zinc ion binding"/>
    <property type="evidence" value="ECO:0007669"/>
    <property type="project" value="UniProtKB-KW"/>
</dbReference>
<dbReference type="PROSITE" id="PS00633">
    <property type="entry name" value="BROMODOMAIN_1"/>
    <property type="match status" value="1"/>
</dbReference>
<dbReference type="EMBL" id="JAUCMV010000002">
    <property type="protein sequence ID" value="KAK0419853.1"/>
    <property type="molecule type" value="Genomic_DNA"/>
</dbReference>
<dbReference type="Pfam" id="PF15613">
    <property type="entry name" value="WSD"/>
    <property type="match status" value="1"/>
</dbReference>
<keyword evidence="4" id="KW-0862">Zinc</keyword>
<dbReference type="InterPro" id="IPR036427">
    <property type="entry name" value="Bromodomain-like_sf"/>
</dbReference>
<dbReference type="InterPro" id="IPR001487">
    <property type="entry name" value="Bromodomain"/>
</dbReference>
<dbReference type="InterPro" id="IPR019786">
    <property type="entry name" value="Zinc_finger_PHD-type_CS"/>
</dbReference>
<dbReference type="SMART" id="SM00571">
    <property type="entry name" value="DDT"/>
    <property type="match status" value="1"/>
</dbReference>
<dbReference type="PROSITE" id="PS50016">
    <property type="entry name" value="ZF_PHD_2"/>
    <property type="match status" value="2"/>
</dbReference>
<dbReference type="SUPFAM" id="SSF47370">
    <property type="entry name" value="Bromodomain"/>
    <property type="match status" value="1"/>
</dbReference>
<keyword evidence="8" id="KW-0804">Transcription</keyword>
<dbReference type="InterPro" id="IPR019787">
    <property type="entry name" value="Znf_PHD-finger"/>
</dbReference>
<dbReference type="PANTHER" id="PTHR45915:SF2">
    <property type="entry name" value="TOUTATIS, ISOFORM E"/>
    <property type="match status" value="1"/>
</dbReference>
<dbReference type="InterPro" id="IPR001965">
    <property type="entry name" value="Znf_PHD"/>
</dbReference>
<keyword evidence="18" id="KW-1185">Reference proteome</keyword>
<dbReference type="Pfam" id="PF15612">
    <property type="entry name" value="WHIM1"/>
    <property type="match status" value="1"/>
</dbReference>
<dbReference type="PROSITE" id="PS50827">
    <property type="entry name" value="DDT"/>
    <property type="match status" value="1"/>
</dbReference>
<evidence type="ECO:0000256" key="2">
    <source>
        <dbReference type="ARBA" id="ARBA00022723"/>
    </source>
</evidence>
<evidence type="ECO:0000259" key="15">
    <source>
        <dbReference type="PROSITE" id="PS50016"/>
    </source>
</evidence>
<dbReference type="CDD" id="cd15545">
    <property type="entry name" value="PHD_BAZ2A_like"/>
    <property type="match status" value="1"/>
</dbReference>
<evidence type="ECO:0000256" key="13">
    <source>
        <dbReference type="SAM" id="MobiDB-lite"/>
    </source>
</evidence>
<evidence type="ECO:0000256" key="1">
    <source>
        <dbReference type="ARBA" id="ARBA00004123"/>
    </source>
</evidence>
<keyword evidence="6 12" id="KW-0175">Coiled coil</keyword>
<evidence type="ECO:0000256" key="9">
    <source>
        <dbReference type="ARBA" id="ARBA00023242"/>
    </source>
</evidence>
<dbReference type="GO" id="GO:0005634">
    <property type="term" value="C:nucleus"/>
    <property type="evidence" value="ECO:0007669"/>
    <property type="project" value="UniProtKB-SubCell"/>
</dbReference>
<dbReference type="PRINTS" id="PR00503">
    <property type="entry name" value="BROMODOMAIN"/>
</dbReference>
<feature type="region of interest" description="Disordered" evidence="13">
    <location>
        <begin position="909"/>
        <end position="933"/>
    </location>
</feature>
<dbReference type="Gene3D" id="3.30.40.10">
    <property type="entry name" value="Zinc/RING finger domain, C3HC4 (zinc finger)"/>
    <property type="match status" value="1"/>
</dbReference>
<accession>A0AA39M3Y3</accession>
<dbReference type="InterPro" id="IPR028941">
    <property type="entry name" value="WHIM2_dom"/>
</dbReference>
<dbReference type="PROSITE" id="PS50014">
    <property type="entry name" value="BROMODOMAIN_2"/>
    <property type="match status" value="1"/>
</dbReference>
<dbReference type="PROSITE" id="PS01359">
    <property type="entry name" value="ZF_PHD_1"/>
    <property type="match status" value="1"/>
</dbReference>
<evidence type="ECO:0000259" key="16">
    <source>
        <dbReference type="PROSITE" id="PS50827"/>
    </source>
</evidence>
<dbReference type="InterPro" id="IPR018501">
    <property type="entry name" value="DDT_dom"/>
</dbReference>
<gene>
    <name evidence="17" type="ORF">QR680_014368</name>
</gene>
<protein>
    <submittedName>
        <fullName evidence="17">Uncharacterized protein</fullName>
    </submittedName>
</protein>
<reference evidence="17" key="1">
    <citation type="submission" date="2023-06" db="EMBL/GenBank/DDBJ databases">
        <title>Genomic analysis of the entomopathogenic nematode Steinernema hermaphroditum.</title>
        <authorList>
            <person name="Schwarz E.M."/>
            <person name="Heppert J.K."/>
            <person name="Baniya A."/>
            <person name="Schwartz H.T."/>
            <person name="Tan C.-H."/>
            <person name="Antoshechkin I."/>
            <person name="Sternberg P.W."/>
            <person name="Goodrich-Blair H."/>
            <person name="Dillman A.R."/>
        </authorList>
    </citation>
    <scope>NUCLEOTIDE SEQUENCE</scope>
    <source>
        <strain evidence="17">PS9179</strain>
        <tissue evidence="17">Whole animal</tissue>
    </source>
</reference>
<feature type="domain" description="DDT" evidence="16">
    <location>
        <begin position="213"/>
        <end position="277"/>
    </location>
</feature>
<feature type="compositionally biased region" description="Basic and acidic residues" evidence="13">
    <location>
        <begin position="909"/>
        <end position="918"/>
    </location>
</feature>